<dbReference type="Gene3D" id="1.20.58.150">
    <property type="entry name" value="ANTH domain"/>
    <property type="match status" value="1"/>
</dbReference>
<protein>
    <recommendedName>
        <fullName evidence="1">AP180 N-terminal homology (ANTH) domain-containing protein</fullName>
    </recommendedName>
</protein>
<dbReference type="InterPro" id="IPR011417">
    <property type="entry name" value="ANTH_dom"/>
</dbReference>
<dbReference type="EMBL" id="JADCNM010000002">
    <property type="protein sequence ID" value="KAG0493588.1"/>
    <property type="molecule type" value="Genomic_DNA"/>
</dbReference>
<dbReference type="PANTHER" id="PTHR22951">
    <property type="entry name" value="CLATHRIN ASSEMBLY PROTEIN"/>
    <property type="match status" value="1"/>
</dbReference>
<dbReference type="GO" id="GO:0030136">
    <property type="term" value="C:clathrin-coated vesicle"/>
    <property type="evidence" value="ECO:0007669"/>
    <property type="project" value="InterPro"/>
</dbReference>
<evidence type="ECO:0000313" key="2">
    <source>
        <dbReference type="EMBL" id="KAG0493588.1"/>
    </source>
</evidence>
<dbReference type="OrthoDB" id="44015at2759"/>
<gene>
    <name evidence="2" type="ORF">HPP92_004582</name>
</gene>
<dbReference type="GO" id="GO:0048268">
    <property type="term" value="P:clathrin coat assembly"/>
    <property type="evidence" value="ECO:0007669"/>
    <property type="project" value="InterPro"/>
</dbReference>
<dbReference type="Pfam" id="PF07651">
    <property type="entry name" value="ANTH"/>
    <property type="match status" value="1"/>
</dbReference>
<dbReference type="SUPFAM" id="SSF89009">
    <property type="entry name" value="GAT-like domain"/>
    <property type="match status" value="1"/>
</dbReference>
<evidence type="ECO:0000259" key="1">
    <source>
        <dbReference type="Pfam" id="PF07651"/>
    </source>
</evidence>
<dbReference type="PANTHER" id="PTHR22951:SF12">
    <property type="entry name" value="OS05G0426100 PROTEIN"/>
    <property type="match status" value="1"/>
</dbReference>
<name>A0A835RN28_VANPL</name>
<organism evidence="2 3">
    <name type="scientific">Vanilla planifolia</name>
    <name type="common">Vanilla</name>
    <dbReference type="NCBI Taxonomy" id="51239"/>
    <lineage>
        <taxon>Eukaryota</taxon>
        <taxon>Viridiplantae</taxon>
        <taxon>Streptophyta</taxon>
        <taxon>Embryophyta</taxon>
        <taxon>Tracheophyta</taxon>
        <taxon>Spermatophyta</taxon>
        <taxon>Magnoliopsida</taxon>
        <taxon>Liliopsida</taxon>
        <taxon>Asparagales</taxon>
        <taxon>Orchidaceae</taxon>
        <taxon>Vanilloideae</taxon>
        <taxon>Vanilleae</taxon>
        <taxon>Vanilla</taxon>
    </lineage>
</organism>
<dbReference type="GO" id="GO:0005545">
    <property type="term" value="F:1-phosphatidylinositol binding"/>
    <property type="evidence" value="ECO:0007669"/>
    <property type="project" value="InterPro"/>
</dbReference>
<dbReference type="GO" id="GO:0005546">
    <property type="term" value="F:phosphatidylinositol-4,5-bisphosphate binding"/>
    <property type="evidence" value="ECO:0007669"/>
    <property type="project" value="TreeGrafter"/>
</dbReference>
<dbReference type="InterPro" id="IPR045192">
    <property type="entry name" value="AP180-like"/>
</dbReference>
<comment type="caution">
    <text evidence="2">The sequence shown here is derived from an EMBL/GenBank/DDBJ whole genome shotgun (WGS) entry which is preliminary data.</text>
</comment>
<evidence type="ECO:0000313" key="3">
    <source>
        <dbReference type="Proteomes" id="UP000639772"/>
    </source>
</evidence>
<dbReference type="InterPro" id="IPR014712">
    <property type="entry name" value="ANTH_dom_sf"/>
</dbReference>
<proteinExistence type="predicted"/>
<reference evidence="2 3" key="1">
    <citation type="journal article" date="2020" name="Nat. Food">
        <title>A phased Vanilla planifolia genome enables genetic improvement of flavour and production.</title>
        <authorList>
            <person name="Hasing T."/>
            <person name="Tang H."/>
            <person name="Brym M."/>
            <person name="Khazi F."/>
            <person name="Huang T."/>
            <person name="Chambers A.H."/>
        </authorList>
    </citation>
    <scope>NUCLEOTIDE SEQUENCE [LARGE SCALE GENOMIC DNA]</scope>
    <source>
        <tissue evidence="2">Leaf</tissue>
    </source>
</reference>
<dbReference type="AlphaFoldDB" id="A0A835RN28"/>
<accession>A0A835RN28</accession>
<dbReference type="Proteomes" id="UP000639772">
    <property type="component" value="Unassembled WGS sequence"/>
</dbReference>
<dbReference type="GO" id="GO:0006900">
    <property type="term" value="P:vesicle budding from membrane"/>
    <property type="evidence" value="ECO:0007669"/>
    <property type="project" value="TreeGrafter"/>
</dbReference>
<dbReference type="GO" id="GO:0005905">
    <property type="term" value="C:clathrin-coated pit"/>
    <property type="evidence" value="ECO:0007669"/>
    <property type="project" value="TreeGrafter"/>
</dbReference>
<feature type="domain" description="AP180 N-terminal homology (ANTH)" evidence="1">
    <location>
        <begin position="4"/>
        <end position="70"/>
    </location>
</feature>
<dbReference type="GO" id="GO:0000149">
    <property type="term" value="F:SNARE binding"/>
    <property type="evidence" value="ECO:0007669"/>
    <property type="project" value="TreeGrafter"/>
</dbReference>
<dbReference type="GO" id="GO:0032050">
    <property type="term" value="F:clathrin heavy chain binding"/>
    <property type="evidence" value="ECO:0007669"/>
    <property type="project" value="TreeGrafter"/>
</dbReference>
<sequence>MGIFVDRFADMEITESVKVYDLFYRLSKQLDGLRAFYSWCESATICRPADFPDVENITSSKLRLMDDFIRNRSSFTSRSPSLLSSAANPNVVDDFSVIRALPAPDPPEHDEHNPPINPITALIAVGEEEPNFITLTNNAVSANDHGDELEHALFGGDLSQPWDAFGSPENGSSPADWETALVQSASSLSLQKPSPGGGMDMLLLNSLYSQPNLPPAACIGGSSSSVAMLSWPETASGSGVVDPFSASLAVAPPVYVQMWEMEKKQRLSVEEQMAWQQYSEGMQGKMRMANVWHTQRS</sequence>
<dbReference type="GO" id="GO:0072583">
    <property type="term" value="P:clathrin-dependent endocytosis"/>
    <property type="evidence" value="ECO:0007669"/>
    <property type="project" value="InterPro"/>
</dbReference>